<dbReference type="GO" id="GO:0045892">
    <property type="term" value="P:negative regulation of DNA-templated transcription"/>
    <property type="evidence" value="ECO:0007669"/>
    <property type="project" value="UniProtKB-ARBA"/>
</dbReference>
<keyword evidence="2" id="KW-1185">Reference proteome</keyword>
<dbReference type="PANTHER" id="PTHR33677">
    <property type="entry name" value="TRANSCRIPTIONAL REPRESSOR FRMR-RELATED"/>
    <property type="match status" value="1"/>
</dbReference>
<dbReference type="Pfam" id="PF02583">
    <property type="entry name" value="Trns_repr_metal"/>
    <property type="match status" value="1"/>
</dbReference>
<dbReference type="GO" id="GO:0046872">
    <property type="term" value="F:metal ion binding"/>
    <property type="evidence" value="ECO:0007669"/>
    <property type="project" value="InterPro"/>
</dbReference>
<dbReference type="EMBL" id="FXAZ01000001">
    <property type="protein sequence ID" value="SMG11219.1"/>
    <property type="molecule type" value="Genomic_DNA"/>
</dbReference>
<proteinExistence type="predicted"/>
<organism evidence="1 2">
    <name type="scientific">Paenibacillus aquistagni</name>
    <dbReference type="NCBI Taxonomy" id="1852522"/>
    <lineage>
        <taxon>Bacteria</taxon>
        <taxon>Bacillati</taxon>
        <taxon>Bacillota</taxon>
        <taxon>Bacilli</taxon>
        <taxon>Bacillales</taxon>
        <taxon>Paenibacillaceae</taxon>
        <taxon>Paenibacillus</taxon>
    </lineage>
</organism>
<keyword evidence="1" id="KW-0238">DNA-binding</keyword>
<dbReference type="GO" id="GO:0003677">
    <property type="term" value="F:DNA binding"/>
    <property type="evidence" value="ECO:0007669"/>
    <property type="project" value="UniProtKB-KW"/>
</dbReference>
<dbReference type="PANTHER" id="PTHR33677:SF5">
    <property type="entry name" value="TRANSCRIPTIONAL REPRESSOR FRMR"/>
    <property type="match status" value="1"/>
</dbReference>
<dbReference type="Proteomes" id="UP000193834">
    <property type="component" value="Unassembled WGS sequence"/>
</dbReference>
<evidence type="ECO:0000313" key="1">
    <source>
        <dbReference type="EMBL" id="SMG11219.1"/>
    </source>
</evidence>
<gene>
    <name evidence="1" type="ORF">SAMN06295960_0248</name>
</gene>
<reference evidence="1 2" key="1">
    <citation type="submission" date="2017-04" db="EMBL/GenBank/DDBJ databases">
        <authorList>
            <person name="Afonso C.L."/>
            <person name="Miller P.J."/>
            <person name="Scott M.A."/>
            <person name="Spackman E."/>
            <person name="Goraichik I."/>
            <person name="Dimitrov K.M."/>
            <person name="Suarez D.L."/>
            <person name="Swayne D.E."/>
        </authorList>
    </citation>
    <scope>NUCLEOTIDE SEQUENCE [LARGE SCALE GENOMIC DNA]</scope>
    <source>
        <strain evidence="1 2">11</strain>
    </source>
</reference>
<dbReference type="OrthoDB" id="9798732at2"/>
<sequence>MKYDHDVKMRLKRIEGQARGVLNMMEQEKHCKDVVSQLTAIRNAADRAIASIVAANLEKCILEDTGSSGASLDSSKYVKEAVDLLVKSR</sequence>
<accession>A0A1X7I9E4</accession>
<evidence type="ECO:0000313" key="2">
    <source>
        <dbReference type="Proteomes" id="UP000193834"/>
    </source>
</evidence>
<dbReference type="CDD" id="cd10155">
    <property type="entry name" value="BsYrkD-like_DUF156"/>
    <property type="match status" value="1"/>
</dbReference>
<dbReference type="InterPro" id="IPR003735">
    <property type="entry name" value="Metal_Tscrpt_repr"/>
</dbReference>
<dbReference type="AlphaFoldDB" id="A0A1X7I9E4"/>
<dbReference type="RefSeq" id="WP_085492538.1">
    <property type="nucleotide sequence ID" value="NZ_FXAZ01000001.1"/>
</dbReference>
<dbReference type="Gene3D" id="1.20.58.1000">
    <property type="entry name" value="Metal-sensitive repressor, helix protomer"/>
    <property type="match status" value="1"/>
</dbReference>
<dbReference type="InterPro" id="IPR038390">
    <property type="entry name" value="Metal_Tscrpt_repr_sf"/>
</dbReference>
<protein>
    <submittedName>
        <fullName evidence="1">DNA-binding transcriptional regulator, FrmR family</fullName>
    </submittedName>
</protein>
<name>A0A1X7I9E4_9BACL</name>
<dbReference type="STRING" id="1852522.SAMN06295960_0248"/>